<keyword evidence="2" id="KW-0548">Nucleotidyltransferase</keyword>
<accession>A0A6A3MI21</accession>
<evidence type="ECO:0000259" key="8">
    <source>
        <dbReference type="Pfam" id="PF17921"/>
    </source>
</evidence>
<evidence type="ECO:0000256" key="6">
    <source>
        <dbReference type="ARBA" id="ARBA00022918"/>
    </source>
</evidence>
<evidence type="ECO:0000259" key="7">
    <source>
        <dbReference type="Pfam" id="PF17917"/>
    </source>
</evidence>
<dbReference type="InterPro" id="IPR041588">
    <property type="entry name" value="Integrase_H2C2"/>
</dbReference>
<feature type="domain" description="Reverse transcriptase RNase H-like" evidence="7">
    <location>
        <begin position="3"/>
        <end position="50"/>
    </location>
</feature>
<protein>
    <submittedName>
        <fullName evidence="9">Uncharacterized protein</fullName>
    </submittedName>
</protein>
<dbReference type="GO" id="GO:0003964">
    <property type="term" value="F:RNA-directed DNA polymerase activity"/>
    <property type="evidence" value="ECO:0007669"/>
    <property type="project" value="UniProtKB-KW"/>
</dbReference>
<evidence type="ECO:0000256" key="2">
    <source>
        <dbReference type="ARBA" id="ARBA00022695"/>
    </source>
</evidence>
<evidence type="ECO:0000256" key="1">
    <source>
        <dbReference type="ARBA" id="ARBA00022679"/>
    </source>
</evidence>
<dbReference type="InterPro" id="IPR050951">
    <property type="entry name" value="Retrovirus_Pol_polyprotein"/>
</dbReference>
<proteinExistence type="predicted"/>
<reference evidence="9 10" key="1">
    <citation type="submission" date="2018-09" db="EMBL/GenBank/DDBJ databases">
        <title>Genomic investigation of the strawberry pathogen Phytophthora fragariae indicates pathogenicity is determined by transcriptional variation in three key races.</title>
        <authorList>
            <person name="Adams T.M."/>
            <person name="Armitage A.D."/>
            <person name="Sobczyk M.K."/>
            <person name="Bates H.J."/>
            <person name="Dunwell J.M."/>
            <person name="Nellist C.F."/>
            <person name="Harrison R.J."/>
        </authorList>
    </citation>
    <scope>NUCLEOTIDE SEQUENCE [LARGE SCALE GENOMIC DNA]</scope>
    <source>
        <strain evidence="9 10">SCRP249</strain>
    </source>
</reference>
<dbReference type="Pfam" id="PF17921">
    <property type="entry name" value="Integrase_H2C2"/>
    <property type="match status" value="1"/>
</dbReference>
<keyword evidence="5" id="KW-0378">Hydrolase</keyword>
<dbReference type="EMBL" id="QXFV01000716">
    <property type="protein sequence ID" value="KAE9029200.1"/>
    <property type="molecule type" value="Genomic_DNA"/>
</dbReference>
<dbReference type="InterPro" id="IPR041373">
    <property type="entry name" value="RT_RNaseH"/>
</dbReference>
<name>A0A6A3MI21_9STRA</name>
<keyword evidence="4" id="KW-0255">Endonuclease</keyword>
<dbReference type="Proteomes" id="UP000429607">
    <property type="component" value="Unassembled WGS sequence"/>
</dbReference>
<dbReference type="PANTHER" id="PTHR37984:SF5">
    <property type="entry name" value="PROTEIN NYNRIN-LIKE"/>
    <property type="match status" value="1"/>
</dbReference>
<dbReference type="Pfam" id="PF17917">
    <property type="entry name" value="RT_RNaseH"/>
    <property type="match status" value="1"/>
</dbReference>
<evidence type="ECO:0000256" key="5">
    <source>
        <dbReference type="ARBA" id="ARBA00022801"/>
    </source>
</evidence>
<dbReference type="AlphaFoldDB" id="A0A6A3MI21"/>
<comment type="caution">
    <text evidence="9">The sequence shown here is derived from an EMBL/GenBank/DDBJ whole genome shotgun (WGS) entry which is preliminary data.</text>
</comment>
<dbReference type="GO" id="GO:0004519">
    <property type="term" value="F:endonuclease activity"/>
    <property type="evidence" value="ECO:0007669"/>
    <property type="project" value="UniProtKB-KW"/>
</dbReference>
<evidence type="ECO:0000256" key="4">
    <source>
        <dbReference type="ARBA" id="ARBA00022759"/>
    </source>
</evidence>
<evidence type="ECO:0000256" key="3">
    <source>
        <dbReference type="ARBA" id="ARBA00022722"/>
    </source>
</evidence>
<feature type="domain" description="Integrase zinc-binding" evidence="8">
    <location>
        <begin position="181"/>
        <end position="238"/>
    </location>
</feature>
<keyword evidence="3" id="KW-0540">Nuclease</keyword>
<evidence type="ECO:0000313" key="10">
    <source>
        <dbReference type="Proteomes" id="UP000429607"/>
    </source>
</evidence>
<dbReference type="Gene3D" id="1.10.340.70">
    <property type="match status" value="1"/>
</dbReference>
<organism evidence="9 10">
    <name type="scientific">Phytophthora rubi</name>
    <dbReference type="NCBI Taxonomy" id="129364"/>
    <lineage>
        <taxon>Eukaryota</taxon>
        <taxon>Sar</taxon>
        <taxon>Stramenopiles</taxon>
        <taxon>Oomycota</taxon>
        <taxon>Peronosporomycetes</taxon>
        <taxon>Peronosporales</taxon>
        <taxon>Peronosporaceae</taxon>
        <taxon>Phytophthora</taxon>
    </lineage>
</organism>
<evidence type="ECO:0000313" key="9">
    <source>
        <dbReference type="EMBL" id="KAE9029200.1"/>
    </source>
</evidence>
<gene>
    <name evidence="9" type="ORF">PR001_g11561</name>
</gene>
<sequence length="265" mass="30413">MRYALIKFRVYLLGEQTFADYTNHASLRTAMKSLHLSQRMARWLSFFTEYNFVVHYKPGKNNILADALSRRPDYDPRYLTRYQDIPDDDDDDEDCATCVTLGINATVSSPVLALRQQIADAYNENAFLAATIRYLCNPTADTLAKLTRPTRDAITRYNLDGDLLTYAVDTFDTPRVVIPADDDLRVRLVHEYHNAPAGGHLGREKTFAALSRDFFWPRMYNWIRKWARSCEICQCVKPAASKQAPLRPLPIATSAWRSLHLRPST</sequence>
<dbReference type="GO" id="GO:0016787">
    <property type="term" value="F:hydrolase activity"/>
    <property type="evidence" value="ECO:0007669"/>
    <property type="project" value="UniProtKB-KW"/>
</dbReference>
<dbReference type="PANTHER" id="PTHR37984">
    <property type="entry name" value="PROTEIN CBG26694"/>
    <property type="match status" value="1"/>
</dbReference>
<keyword evidence="1" id="KW-0808">Transferase</keyword>
<keyword evidence="6" id="KW-0695">RNA-directed DNA polymerase</keyword>